<evidence type="ECO:0000259" key="2">
    <source>
        <dbReference type="PROSITE" id="PS51925"/>
    </source>
</evidence>
<feature type="domain" description="DM2" evidence="2">
    <location>
        <begin position="253"/>
        <end position="330"/>
    </location>
</feature>
<dbReference type="CDD" id="cd10568">
    <property type="entry name" value="SWIB_like"/>
    <property type="match status" value="1"/>
</dbReference>
<dbReference type="InterPro" id="IPR003121">
    <property type="entry name" value="SWIB_MDM2_domain"/>
</dbReference>
<evidence type="ECO:0000313" key="4">
    <source>
        <dbReference type="Proteomes" id="UP000683417"/>
    </source>
</evidence>
<comment type="caution">
    <text evidence="3">The sequence shown here is derived from an EMBL/GenBank/DDBJ whole genome shotgun (WGS) entry which is preliminary data.</text>
</comment>
<feature type="compositionally biased region" description="Low complexity" evidence="1">
    <location>
        <begin position="36"/>
        <end position="46"/>
    </location>
</feature>
<dbReference type="Pfam" id="PF02201">
    <property type="entry name" value="SWIB"/>
    <property type="match status" value="1"/>
</dbReference>
<protein>
    <submittedName>
        <fullName evidence="3">BgTH12-05430</fullName>
    </submittedName>
</protein>
<accession>A0A9W4DMR0</accession>
<evidence type="ECO:0000256" key="1">
    <source>
        <dbReference type="SAM" id="MobiDB-lite"/>
    </source>
</evidence>
<dbReference type="InterPro" id="IPR019835">
    <property type="entry name" value="SWIB_domain"/>
</dbReference>
<dbReference type="SMART" id="SM00151">
    <property type="entry name" value="SWIB"/>
    <property type="match status" value="1"/>
</dbReference>
<gene>
    <name evidence="3" type="ORF">BGTH12_LOCUS4199</name>
</gene>
<evidence type="ECO:0000313" key="3">
    <source>
        <dbReference type="EMBL" id="CAD6502841.1"/>
    </source>
</evidence>
<organism evidence="3 4">
    <name type="scientific">Blumeria graminis f. sp. triticale</name>
    <dbReference type="NCBI Taxonomy" id="1689686"/>
    <lineage>
        <taxon>Eukaryota</taxon>
        <taxon>Fungi</taxon>
        <taxon>Dikarya</taxon>
        <taxon>Ascomycota</taxon>
        <taxon>Pezizomycotina</taxon>
        <taxon>Leotiomycetes</taxon>
        <taxon>Erysiphales</taxon>
        <taxon>Erysiphaceae</taxon>
        <taxon>Blumeria</taxon>
    </lineage>
</organism>
<dbReference type="PROSITE" id="PS51925">
    <property type="entry name" value="SWIB_MDM2"/>
    <property type="match status" value="1"/>
</dbReference>
<dbReference type="Proteomes" id="UP000683417">
    <property type="component" value="Unassembled WGS sequence"/>
</dbReference>
<dbReference type="AlphaFoldDB" id="A0A9W4DMR0"/>
<feature type="region of interest" description="Disordered" evidence="1">
    <location>
        <begin position="1"/>
        <end position="46"/>
    </location>
</feature>
<dbReference type="PANTHER" id="PTHR13844">
    <property type="entry name" value="SWI/SNF-RELATED MATRIX-ASSOCIATED ACTIN-DEPENDENT REGULATOR OF CHROMATIN SUBFAMILY D"/>
    <property type="match status" value="1"/>
</dbReference>
<dbReference type="EMBL" id="CAJHIT010000006">
    <property type="protein sequence ID" value="CAD6502841.1"/>
    <property type="molecule type" value="Genomic_DNA"/>
</dbReference>
<reference evidence="3" key="1">
    <citation type="submission" date="2020-10" db="EMBL/GenBank/DDBJ databases">
        <authorList>
            <person name="Muller C M."/>
        </authorList>
    </citation>
    <scope>NUCLEOTIDE SEQUENCE</scope>
    <source>
        <strain evidence="3">THUN-12</strain>
    </source>
</reference>
<name>A0A9W4DMR0_BLUGR</name>
<sequence>MQHNYRSFPQQPPQRSPHATSAARRGIGPMGATTHAPGPMTPAAVPAPATVAMPAHDRLKFSSRKPTDTNLPDGLDALTIGDGAQRYAQLKEVERRLDSTITRKRLDIQDFVNRNVKRSRTLRIWIGNTVENQAWQADSLDVDTFDFSTHLEPVYRVKIEARLLDEDEAFESDVSDDEASPHTAPESTRPRFSHFIKALSADFERNRGKDNSDRPIEWQKSNTAAQAVEFDQLEFKRAGDENMNITINLFRDETPERFLLRPALAEILDTDVATRAEALMGVWDYIKVMGLQDDDEKRSFECDNRLKALLQRDKGYIPYLAESINQHLAPMPPIKLPYTIRVDKAFHESPQATIYDVQVQMDDPLKTAFAAYLANPTYVQNLREIAQLHDHLALLVQRIYNSKAKYGFLEALSQDPTQFIMRWLSSQKRDLEVISGVATRGGQDASGDDWRKGGKNSIWTSNSVRESVNLMVSQRTKV</sequence>
<proteinExistence type="predicted"/>